<comment type="caution">
    <text evidence="1">The sequence shown here is derived from an EMBL/GenBank/DDBJ whole genome shotgun (WGS) entry which is preliminary data.</text>
</comment>
<name>A0ACB9P113_9MYRT</name>
<dbReference type="EMBL" id="CM042886">
    <property type="protein sequence ID" value="KAI4341951.1"/>
    <property type="molecule type" value="Genomic_DNA"/>
</dbReference>
<gene>
    <name evidence="1" type="ORF">MLD38_026619</name>
</gene>
<dbReference type="Proteomes" id="UP001057402">
    <property type="component" value="Chromosome 7"/>
</dbReference>
<proteinExistence type="predicted"/>
<keyword evidence="2" id="KW-1185">Reference proteome</keyword>
<organism evidence="1 2">
    <name type="scientific">Melastoma candidum</name>
    <dbReference type="NCBI Taxonomy" id="119954"/>
    <lineage>
        <taxon>Eukaryota</taxon>
        <taxon>Viridiplantae</taxon>
        <taxon>Streptophyta</taxon>
        <taxon>Embryophyta</taxon>
        <taxon>Tracheophyta</taxon>
        <taxon>Spermatophyta</taxon>
        <taxon>Magnoliopsida</taxon>
        <taxon>eudicotyledons</taxon>
        <taxon>Gunneridae</taxon>
        <taxon>Pentapetalae</taxon>
        <taxon>rosids</taxon>
        <taxon>malvids</taxon>
        <taxon>Myrtales</taxon>
        <taxon>Melastomataceae</taxon>
        <taxon>Melastomatoideae</taxon>
        <taxon>Melastomateae</taxon>
        <taxon>Melastoma</taxon>
    </lineage>
</organism>
<evidence type="ECO:0000313" key="1">
    <source>
        <dbReference type="EMBL" id="KAI4341951.1"/>
    </source>
</evidence>
<accession>A0ACB9P113</accession>
<sequence length="158" mass="17393">MTQSGSTAGELKWGAALGLRQEERKGDEQESPQRACEPVHRRKHLPQHEMQVELKAAMTVEEAEERRLEAGPLRGQDLLGRYDLLLQLRLICSGDPAARLALNGDVDGCWRAWSLLVLGDFVTAVDECPLLEANAAAVTSSEVAASRAAVIHHQHRPR</sequence>
<reference evidence="2" key="1">
    <citation type="journal article" date="2023" name="Front. Plant Sci.">
        <title>Chromosomal-level genome assembly of Melastoma candidum provides insights into trichome evolution.</title>
        <authorList>
            <person name="Zhong Y."/>
            <person name="Wu W."/>
            <person name="Sun C."/>
            <person name="Zou P."/>
            <person name="Liu Y."/>
            <person name="Dai S."/>
            <person name="Zhou R."/>
        </authorList>
    </citation>
    <scope>NUCLEOTIDE SEQUENCE [LARGE SCALE GENOMIC DNA]</scope>
</reference>
<protein>
    <submittedName>
        <fullName evidence="1">Uncharacterized protein</fullName>
    </submittedName>
</protein>
<evidence type="ECO:0000313" key="2">
    <source>
        <dbReference type="Proteomes" id="UP001057402"/>
    </source>
</evidence>